<evidence type="ECO:0000313" key="4">
    <source>
        <dbReference type="Proteomes" id="UP000682843"/>
    </source>
</evidence>
<keyword evidence="2" id="KW-1133">Transmembrane helix</keyword>
<name>A0ABX8AFU7_9BRAD</name>
<dbReference type="RefSeq" id="WP_211909868.1">
    <property type="nucleotide sequence ID" value="NZ_CP036498.1"/>
</dbReference>
<organism evidence="3 4">
    <name type="scientific">Tardiphaga alba</name>
    <dbReference type="NCBI Taxonomy" id="340268"/>
    <lineage>
        <taxon>Bacteria</taxon>
        <taxon>Pseudomonadati</taxon>
        <taxon>Pseudomonadota</taxon>
        <taxon>Alphaproteobacteria</taxon>
        <taxon>Hyphomicrobiales</taxon>
        <taxon>Nitrobacteraceae</taxon>
        <taxon>Tardiphaga</taxon>
    </lineage>
</organism>
<feature type="transmembrane region" description="Helical" evidence="2">
    <location>
        <begin position="38"/>
        <end position="71"/>
    </location>
</feature>
<keyword evidence="4" id="KW-1185">Reference proteome</keyword>
<feature type="compositionally biased region" description="Low complexity" evidence="1">
    <location>
        <begin position="144"/>
        <end position="155"/>
    </location>
</feature>
<feature type="transmembrane region" description="Helical" evidence="2">
    <location>
        <begin position="77"/>
        <end position="101"/>
    </location>
</feature>
<gene>
    <name evidence="3" type="ORF">RPMA_22225</name>
</gene>
<reference evidence="3 4" key="1">
    <citation type="submission" date="2019-02" db="EMBL/GenBank/DDBJ databases">
        <title>Emended description of the genus Rhodopseudomonas and description of Rhodopseudomonas albus sp. nov., a non-phototrophic, heavy-metal-tolerant bacterium isolated from garden soil.</title>
        <authorList>
            <person name="Bao Z."/>
            <person name="Cao W.W."/>
            <person name="Sato Y."/>
            <person name="Nishizawa T."/>
            <person name="Zhao J."/>
            <person name="Guo Y."/>
            <person name="Ohta H."/>
        </authorList>
    </citation>
    <scope>NUCLEOTIDE SEQUENCE [LARGE SCALE GENOMIC DNA]</scope>
    <source>
        <strain evidence="3 4">SK50-23</strain>
    </source>
</reference>
<feature type="region of interest" description="Disordered" evidence="1">
    <location>
        <begin position="124"/>
        <end position="161"/>
    </location>
</feature>
<sequence length="198" mass="20927">MSPLVSALARTGLALKLDQVKRATSSYMRDRSEQGTSIAVSYATAAGLYAAAGIFLIATLLVGAAALFRWVEIEYGLFPAFGVTGGLLLLLAATFAGLAAARLKKPSRQFPTLSSRLRVAVNATPSRQSSIPAQRTAQPAEFKPSTSPSRPRTPTNSDNGPLKAGLLLAATLAGWALTRRHQLAKDITPPRKQAKAEN</sequence>
<dbReference type="EMBL" id="CP036498">
    <property type="protein sequence ID" value="QUS41260.1"/>
    <property type="molecule type" value="Genomic_DNA"/>
</dbReference>
<protein>
    <submittedName>
        <fullName evidence="3">Phage holin family protein</fullName>
    </submittedName>
</protein>
<accession>A0ABX8AFU7</accession>
<evidence type="ECO:0000313" key="3">
    <source>
        <dbReference type="EMBL" id="QUS41260.1"/>
    </source>
</evidence>
<proteinExistence type="predicted"/>
<evidence type="ECO:0000256" key="2">
    <source>
        <dbReference type="SAM" id="Phobius"/>
    </source>
</evidence>
<evidence type="ECO:0000256" key="1">
    <source>
        <dbReference type="SAM" id="MobiDB-lite"/>
    </source>
</evidence>
<dbReference type="Proteomes" id="UP000682843">
    <property type="component" value="Chromosome"/>
</dbReference>
<keyword evidence="2" id="KW-0472">Membrane</keyword>
<keyword evidence="2" id="KW-0812">Transmembrane</keyword>
<feature type="compositionally biased region" description="Polar residues" evidence="1">
    <location>
        <begin position="124"/>
        <end position="137"/>
    </location>
</feature>